<name>U2QU21_LEVBR</name>
<sequence length="40" mass="4748">MAAPGLPTRPCFLFCHLYFQTTSQLCQVKYSDWPPTHWFK</sequence>
<dbReference type="AlphaFoldDB" id="U2QU21"/>
<dbReference type="Proteomes" id="UP000016644">
    <property type="component" value="Unassembled WGS sequence"/>
</dbReference>
<dbReference type="EMBL" id="AWVK01000026">
    <property type="protein sequence ID" value="ERK44798.1"/>
    <property type="molecule type" value="Genomic_DNA"/>
</dbReference>
<dbReference type="HOGENOM" id="CLU_3291384_0_0_9"/>
<evidence type="ECO:0000313" key="1">
    <source>
        <dbReference type="EMBL" id="ERK44798.1"/>
    </source>
</evidence>
<gene>
    <name evidence="1" type="ORF">HMPREF0495_00596</name>
</gene>
<proteinExistence type="predicted"/>
<evidence type="ECO:0000313" key="2">
    <source>
        <dbReference type="Proteomes" id="UP000016644"/>
    </source>
</evidence>
<reference evidence="1 2" key="1">
    <citation type="submission" date="2013-06" db="EMBL/GenBank/DDBJ databases">
        <authorList>
            <person name="Weinstock G."/>
            <person name="Sodergren E."/>
            <person name="Lobos E.A."/>
            <person name="Fulton L."/>
            <person name="Fulton R."/>
            <person name="Courtney L."/>
            <person name="Fronick C."/>
            <person name="O'Laughlin M."/>
            <person name="Godfrey J."/>
            <person name="Wilson R.M."/>
            <person name="Miner T."/>
            <person name="Farmer C."/>
            <person name="Delehaunty K."/>
            <person name="Cordes M."/>
            <person name="Minx P."/>
            <person name="Tomlinson C."/>
            <person name="Chen J."/>
            <person name="Wollam A."/>
            <person name="Pepin K.H."/>
            <person name="Bhonagiri V."/>
            <person name="Zhang X."/>
            <person name="Warren W."/>
            <person name="Mitreva M."/>
            <person name="Mardis E.R."/>
            <person name="Wilson R.K."/>
        </authorList>
    </citation>
    <scope>NUCLEOTIDE SEQUENCE [LARGE SCALE GENOMIC DNA]</scope>
    <source>
        <strain evidence="1 2">ATCC 14869</strain>
    </source>
</reference>
<comment type="caution">
    <text evidence="1">The sequence shown here is derived from an EMBL/GenBank/DDBJ whole genome shotgun (WGS) entry which is preliminary data.</text>
</comment>
<organism evidence="1 2">
    <name type="scientific">Levilactobacillus brevis ATCC 14869 = DSM 20054</name>
    <dbReference type="NCBI Taxonomy" id="649758"/>
    <lineage>
        <taxon>Bacteria</taxon>
        <taxon>Bacillati</taxon>
        <taxon>Bacillota</taxon>
        <taxon>Bacilli</taxon>
        <taxon>Lactobacillales</taxon>
        <taxon>Lactobacillaceae</taxon>
        <taxon>Levilactobacillus</taxon>
    </lineage>
</organism>
<accession>U2QU21</accession>
<protein>
    <submittedName>
        <fullName evidence="1">Uncharacterized protein</fullName>
    </submittedName>
</protein>